<reference evidence="1" key="2">
    <citation type="journal article" date="2015" name="Data Brief">
        <title>Shoot transcriptome of the giant reed, Arundo donax.</title>
        <authorList>
            <person name="Barrero R.A."/>
            <person name="Guerrero F.D."/>
            <person name="Moolhuijzen P."/>
            <person name="Goolsby J.A."/>
            <person name="Tidwell J."/>
            <person name="Bellgard S.E."/>
            <person name="Bellgard M.I."/>
        </authorList>
    </citation>
    <scope>NUCLEOTIDE SEQUENCE</scope>
    <source>
        <tissue evidence="1">Shoot tissue taken approximately 20 cm above the soil surface</tissue>
    </source>
</reference>
<sequence>MRGDYHGVAQGRGQVAAPTPVKVEALSRQVERMMAVSEAQAAPRRGPSFTTPAPQALAAAARVEGKGPVKVPKKLALAAPAGRLPPASSRAVVYWCSLRDRGTAR</sequence>
<reference evidence="1" key="1">
    <citation type="submission" date="2014-09" db="EMBL/GenBank/DDBJ databases">
        <authorList>
            <person name="Magalhaes I.L.F."/>
            <person name="Oliveira U."/>
            <person name="Santos F.R."/>
            <person name="Vidigal T.H.D.A."/>
            <person name="Brescovit A.D."/>
            <person name="Santos A.J."/>
        </authorList>
    </citation>
    <scope>NUCLEOTIDE SEQUENCE</scope>
    <source>
        <tissue evidence="1">Shoot tissue taken approximately 20 cm above the soil surface</tissue>
    </source>
</reference>
<name>A0A0A9FF78_ARUDO</name>
<evidence type="ECO:0000313" key="1">
    <source>
        <dbReference type="EMBL" id="JAE08781.1"/>
    </source>
</evidence>
<dbReference type="AlphaFoldDB" id="A0A0A9FF78"/>
<dbReference type="EMBL" id="GBRH01189115">
    <property type="protein sequence ID" value="JAE08781.1"/>
    <property type="molecule type" value="Transcribed_RNA"/>
</dbReference>
<organism evidence="1">
    <name type="scientific">Arundo donax</name>
    <name type="common">Giant reed</name>
    <name type="synonym">Donax arundinaceus</name>
    <dbReference type="NCBI Taxonomy" id="35708"/>
    <lineage>
        <taxon>Eukaryota</taxon>
        <taxon>Viridiplantae</taxon>
        <taxon>Streptophyta</taxon>
        <taxon>Embryophyta</taxon>
        <taxon>Tracheophyta</taxon>
        <taxon>Spermatophyta</taxon>
        <taxon>Magnoliopsida</taxon>
        <taxon>Liliopsida</taxon>
        <taxon>Poales</taxon>
        <taxon>Poaceae</taxon>
        <taxon>PACMAD clade</taxon>
        <taxon>Arundinoideae</taxon>
        <taxon>Arundineae</taxon>
        <taxon>Arundo</taxon>
    </lineage>
</organism>
<accession>A0A0A9FF78</accession>
<protein>
    <submittedName>
        <fullName evidence="1">Uncharacterized protein</fullName>
    </submittedName>
</protein>
<proteinExistence type="predicted"/>